<evidence type="ECO:0000259" key="6">
    <source>
        <dbReference type="PROSITE" id="PS50931"/>
    </source>
</evidence>
<dbReference type="InterPro" id="IPR036390">
    <property type="entry name" value="WH_DNA-bd_sf"/>
</dbReference>
<dbReference type="Pfam" id="PF03466">
    <property type="entry name" value="LysR_substrate"/>
    <property type="match status" value="1"/>
</dbReference>
<evidence type="ECO:0000256" key="5">
    <source>
        <dbReference type="SAM" id="MobiDB-lite"/>
    </source>
</evidence>
<dbReference type="PANTHER" id="PTHR30346:SF9">
    <property type="entry name" value="LYSR FAMILY TRANSCRIPTIONAL REGULATOR"/>
    <property type="match status" value="1"/>
</dbReference>
<protein>
    <submittedName>
        <fullName evidence="7">LysR family transcriptional regulator</fullName>
    </submittedName>
</protein>
<dbReference type="PRINTS" id="PR00039">
    <property type="entry name" value="HTHLYSR"/>
</dbReference>
<feature type="domain" description="HTH lysR-type" evidence="6">
    <location>
        <begin position="1"/>
        <end position="58"/>
    </location>
</feature>
<feature type="region of interest" description="Disordered" evidence="5">
    <location>
        <begin position="332"/>
        <end position="352"/>
    </location>
</feature>
<proteinExistence type="inferred from homology"/>
<dbReference type="Proteomes" id="UP001081283">
    <property type="component" value="Unassembled WGS sequence"/>
</dbReference>
<name>A0ABT3YMH3_9HYPH</name>
<dbReference type="Pfam" id="PF00126">
    <property type="entry name" value="HTH_1"/>
    <property type="match status" value="1"/>
</dbReference>
<reference evidence="7" key="1">
    <citation type="submission" date="2022-10" db="EMBL/GenBank/DDBJ databases">
        <title>Hoeflea sp. J2-29, isolated from marine algae.</title>
        <authorList>
            <person name="Kristyanto S."/>
            <person name="Kim J.M."/>
            <person name="Jeon C.O."/>
        </authorList>
    </citation>
    <scope>NUCLEOTIDE SEQUENCE</scope>
    <source>
        <strain evidence="7">J2-29</strain>
    </source>
</reference>
<dbReference type="Gene3D" id="3.40.190.10">
    <property type="entry name" value="Periplasmic binding protein-like II"/>
    <property type="match status" value="2"/>
</dbReference>
<evidence type="ECO:0000256" key="2">
    <source>
        <dbReference type="ARBA" id="ARBA00023015"/>
    </source>
</evidence>
<dbReference type="Gene3D" id="1.10.10.10">
    <property type="entry name" value="Winged helix-like DNA-binding domain superfamily/Winged helix DNA-binding domain"/>
    <property type="match status" value="1"/>
</dbReference>
<dbReference type="InterPro" id="IPR036388">
    <property type="entry name" value="WH-like_DNA-bd_sf"/>
</dbReference>
<dbReference type="EMBL" id="JAOVZQ010000002">
    <property type="protein sequence ID" value="MCY0097032.1"/>
    <property type="molecule type" value="Genomic_DNA"/>
</dbReference>
<evidence type="ECO:0000313" key="8">
    <source>
        <dbReference type="Proteomes" id="UP001081283"/>
    </source>
</evidence>
<accession>A0ABT3YMH3</accession>
<organism evidence="7 8">
    <name type="scientific">Hoeflea ulvae</name>
    <dbReference type="NCBI Taxonomy" id="2983764"/>
    <lineage>
        <taxon>Bacteria</taxon>
        <taxon>Pseudomonadati</taxon>
        <taxon>Pseudomonadota</taxon>
        <taxon>Alphaproteobacteria</taxon>
        <taxon>Hyphomicrobiales</taxon>
        <taxon>Rhizobiaceae</taxon>
        <taxon>Hoeflea</taxon>
    </lineage>
</organism>
<evidence type="ECO:0000256" key="4">
    <source>
        <dbReference type="ARBA" id="ARBA00023163"/>
    </source>
</evidence>
<dbReference type="SUPFAM" id="SSF46785">
    <property type="entry name" value="Winged helix' DNA-binding domain"/>
    <property type="match status" value="1"/>
</dbReference>
<sequence length="352" mass="39174">MDFRDLVYFRTIAELGHMGQAAERLLLTQPALSKAMQRLEESLGGKLFMREGRGIVLTELGYVLLDRSRVVERMMNDTEREARGYARGEAGHIRFGCAPTLAKYYLPNIMRQLLSESPRVTIDLETNVSGPLLKALREYRLDLVLTHVSEPIDGFHVSPVLKDEVAIVASWAHPLASREVQVADLADYNWVLPTESAILPWLKDLFHRHGCPAPMAQVKATSILYLPSLIGGTQLLSLLSTRNLKDDVTGQHLTEINVAGERLQRSFALVCRSPESLSPAARSLFGIILDASPPTARDSWRTFWLLWPTSQSGAAQETREIAASTELRSTELRNAQLDGARPVSASPHSRSR</sequence>
<dbReference type="SUPFAM" id="SSF53850">
    <property type="entry name" value="Periplasmic binding protein-like II"/>
    <property type="match status" value="1"/>
</dbReference>
<dbReference type="InterPro" id="IPR000847">
    <property type="entry name" value="LysR_HTH_N"/>
</dbReference>
<keyword evidence="3" id="KW-0238">DNA-binding</keyword>
<keyword evidence="2" id="KW-0805">Transcription regulation</keyword>
<dbReference type="InterPro" id="IPR005119">
    <property type="entry name" value="LysR_subst-bd"/>
</dbReference>
<evidence type="ECO:0000256" key="3">
    <source>
        <dbReference type="ARBA" id="ARBA00023125"/>
    </source>
</evidence>
<dbReference type="PROSITE" id="PS50931">
    <property type="entry name" value="HTH_LYSR"/>
    <property type="match status" value="1"/>
</dbReference>
<keyword evidence="4" id="KW-0804">Transcription</keyword>
<comment type="similarity">
    <text evidence="1">Belongs to the LysR transcriptional regulatory family.</text>
</comment>
<evidence type="ECO:0000313" key="7">
    <source>
        <dbReference type="EMBL" id="MCY0097032.1"/>
    </source>
</evidence>
<evidence type="ECO:0000256" key="1">
    <source>
        <dbReference type="ARBA" id="ARBA00009437"/>
    </source>
</evidence>
<keyword evidence="8" id="KW-1185">Reference proteome</keyword>
<dbReference type="PANTHER" id="PTHR30346">
    <property type="entry name" value="TRANSCRIPTIONAL DUAL REGULATOR HCAR-RELATED"/>
    <property type="match status" value="1"/>
</dbReference>
<gene>
    <name evidence="7" type="ORF">OEG82_23950</name>
</gene>
<comment type="caution">
    <text evidence="7">The sequence shown here is derived from an EMBL/GenBank/DDBJ whole genome shotgun (WGS) entry which is preliminary data.</text>
</comment>